<accession>A0A4Y7UG99</accession>
<reference evidence="3 5" key="2">
    <citation type="journal article" date="2018" name="Syst. Appl. Microbiol.">
        <title>Flavobacterium circumlabens sp. nov. and Flavobacterium cupreum sp. nov., two psychrotrophic species isolated from Antarctic environmental samples.</title>
        <authorList>
            <person name="Kralova S."/>
            <person name="Busse H.J."/>
            <person name="Svec P."/>
            <person name="Maslanova I."/>
            <person name="Stankova E."/>
            <person name="Bartak M."/>
            <person name="Sedlacek I."/>
        </authorList>
    </citation>
    <scope>NUCLEOTIDE SEQUENCE [LARGE SCALE GENOMIC DNA]</scope>
    <source>
        <strain evidence="3 5">CCM 8828</strain>
    </source>
</reference>
<keyword evidence="1" id="KW-0732">Signal</keyword>
<evidence type="ECO:0000313" key="5">
    <source>
        <dbReference type="Proteomes" id="UP000298340"/>
    </source>
</evidence>
<organism evidence="3 5">
    <name type="scientific">Flavobacterium circumlabens</name>
    <dbReference type="NCBI Taxonomy" id="2133765"/>
    <lineage>
        <taxon>Bacteria</taxon>
        <taxon>Pseudomonadati</taxon>
        <taxon>Bacteroidota</taxon>
        <taxon>Flavobacteriia</taxon>
        <taxon>Flavobacteriales</taxon>
        <taxon>Flavobacteriaceae</taxon>
        <taxon>Flavobacterium</taxon>
    </lineage>
</organism>
<keyword evidence="4" id="KW-1185">Reference proteome</keyword>
<feature type="signal peptide" evidence="1">
    <location>
        <begin position="1"/>
        <end position="19"/>
    </location>
</feature>
<evidence type="ECO:0000256" key="1">
    <source>
        <dbReference type="SAM" id="SignalP"/>
    </source>
</evidence>
<reference evidence="2" key="3">
    <citation type="submission" date="2019-03" db="EMBL/GenBank/DDBJ databases">
        <authorList>
            <person name="Whitman W."/>
            <person name="Huntemann M."/>
            <person name="Clum A."/>
            <person name="Pillay M."/>
            <person name="Palaniappan K."/>
            <person name="Varghese N."/>
            <person name="Mikhailova N."/>
            <person name="Stamatis D."/>
            <person name="Reddy T."/>
            <person name="Daum C."/>
            <person name="Shapiro N."/>
            <person name="Ivanova N."/>
            <person name="Kyrpides N."/>
            <person name="Woyke T."/>
        </authorList>
    </citation>
    <scope>NUCLEOTIDE SEQUENCE</scope>
    <source>
        <strain evidence="2">P5626</strain>
    </source>
</reference>
<name>A0A4Y7UG99_9FLAO</name>
<dbReference type="EMBL" id="SLWA01000010">
    <property type="protein sequence ID" value="TCN52537.1"/>
    <property type="molecule type" value="Genomic_DNA"/>
</dbReference>
<evidence type="ECO:0000313" key="3">
    <source>
        <dbReference type="EMBL" id="TEB45500.1"/>
    </source>
</evidence>
<dbReference type="Proteomes" id="UP000295270">
    <property type="component" value="Unassembled WGS sequence"/>
</dbReference>
<dbReference type="PROSITE" id="PS51257">
    <property type="entry name" value="PROKAR_LIPOPROTEIN"/>
    <property type="match status" value="1"/>
</dbReference>
<dbReference type="RefSeq" id="WP_132037677.1">
    <property type="nucleotide sequence ID" value="NZ_QWDN01000001.1"/>
</dbReference>
<proteinExistence type="predicted"/>
<evidence type="ECO:0000313" key="2">
    <source>
        <dbReference type="EMBL" id="TCN52537.1"/>
    </source>
</evidence>
<comment type="caution">
    <text evidence="3">The sequence shown here is derived from an EMBL/GenBank/DDBJ whole genome shotgun (WGS) entry which is preliminary data.</text>
</comment>
<reference evidence="2 4" key="1">
    <citation type="journal article" date="2015" name="Stand. Genomic Sci.">
        <title>Genomic Encyclopedia of Bacterial and Archaeal Type Strains, Phase III: the genomes of soil and plant-associated and newly described type strains.</title>
        <authorList>
            <person name="Whitman W.B."/>
            <person name="Woyke T."/>
            <person name="Klenk H.P."/>
            <person name="Zhou Y."/>
            <person name="Lilburn T.G."/>
            <person name="Beck B.J."/>
            <person name="De Vos P."/>
            <person name="Vandamme P."/>
            <person name="Eisen J.A."/>
            <person name="Garrity G."/>
            <person name="Hugenholtz P."/>
            <person name="Kyrpides N.C."/>
        </authorList>
    </citation>
    <scope>NUCLEOTIDE SEQUENCE [LARGE SCALE GENOMIC DNA]</scope>
    <source>
        <strain evidence="2 4">P5626</strain>
    </source>
</reference>
<dbReference type="EMBL" id="QWDN01000001">
    <property type="protein sequence ID" value="TEB45500.1"/>
    <property type="molecule type" value="Genomic_DNA"/>
</dbReference>
<dbReference type="Proteomes" id="UP000298340">
    <property type="component" value="Unassembled WGS sequence"/>
</dbReference>
<gene>
    <name evidence="3" type="ORF">D0809_00365</name>
    <name evidence="2" type="ORF">EV142_11075</name>
</gene>
<dbReference type="AlphaFoldDB" id="A0A4Y7UG99"/>
<evidence type="ECO:0000313" key="4">
    <source>
        <dbReference type="Proteomes" id="UP000295270"/>
    </source>
</evidence>
<dbReference type="OrthoDB" id="1376354at2"/>
<feature type="chain" id="PRO_5043204917" evidence="1">
    <location>
        <begin position="20"/>
        <end position="147"/>
    </location>
</feature>
<protein>
    <submittedName>
        <fullName evidence="3">Uncharacterized protein</fullName>
    </submittedName>
</protein>
<sequence>MKNIFLVLILSLFSCINYAQNKPFILEDYAIKVRAIKSDHNKVLCTDTTNCKRIGFVADFEVINDVDIKRFGNRIYAIDICYNYPGDGVFNPEQIWDLKISEQKYYLKEIKIVNEELLFKNVGGKKYYIRDLSRKYILYEPLVKKDR</sequence>